<protein>
    <submittedName>
        <fullName evidence="2">Acyl dehydratase</fullName>
    </submittedName>
</protein>
<dbReference type="Pfam" id="PF13452">
    <property type="entry name" value="FAS1_DH_region"/>
    <property type="match status" value="1"/>
</dbReference>
<name>A0A1G6MTZ7_9FIRM</name>
<evidence type="ECO:0000313" key="3">
    <source>
        <dbReference type="Proteomes" id="UP000198943"/>
    </source>
</evidence>
<dbReference type="Proteomes" id="UP000198943">
    <property type="component" value="Unassembled WGS sequence"/>
</dbReference>
<gene>
    <name evidence="2" type="ORF">SAMN04487864_110117</name>
</gene>
<sequence length="129" mass="14669">MKFAEVQVGAPYPEKKFKVTEAAVKAYLAAVEDHEPLYGAERLVPPAYAAVYTRWEALTGEQLENGTVHMKQVFRYHYPIHWDETLTLRGQVKEKMEKRGMKFVVQKVEAFNEAGELAAESEITIILPA</sequence>
<dbReference type="Gene3D" id="3.10.129.10">
    <property type="entry name" value="Hotdog Thioesterase"/>
    <property type="match status" value="1"/>
</dbReference>
<dbReference type="CDD" id="cd03441">
    <property type="entry name" value="R_hydratase_like"/>
    <property type="match status" value="1"/>
</dbReference>
<dbReference type="OrthoDB" id="160199at2"/>
<organism evidence="2 3">
    <name type="scientific">Succiniclasticum ruminis</name>
    <dbReference type="NCBI Taxonomy" id="40841"/>
    <lineage>
        <taxon>Bacteria</taxon>
        <taxon>Bacillati</taxon>
        <taxon>Bacillota</taxon>
        <taxon>Negativicutes</taxon>
        <taxon>Acidaminococcales</taxon>
        <taxon>Acidaminococcaceae</taxon>
        <taxon>Succiniclasticum</taxon>
    </lineage>
</organism>
<dbReference type="EMBL" id="FMYW01000010">
    <property type="protein sequence ID" value="SDC58456.1"/>
    <property type="molecule type" value="Genomic_DNA"/>
</dbReference>
<keyword evidence="3" id="KW-1185">Reference proteome</keyword>
<evidence type="ECO:0000313" key="2">
    <source>
        <dbReference type="EMBL" id="SDC58456.1"/>
    </source>
</evidence>
<dbReference type="SUPFAM" id="SSF54637">
    <property type="entry name" value="Thioesterase/thiol ester dehydrase-isomerase"/>
    <property type="match status" value="1"/>
</dbReference>
<dbReference type="InterPro" id="IPR039569">
    <property type="entry name" value="FAS1-like_DH_region"/>
</dbReference>
<dbReference type="RefSeq" id="WP_093730700.1">
    <property type="nucleotide sequence ID" value="NZ_FMYW01000010.1"/>
</dbReference>
<feature type="domain" description="FAS1-like dehydratase" evidence="1">
    <location>
        <begin position="7"/>
        <end position="120"/>
    </location>
</feature>
<dbReference type="AlphaFoldDB" id="A0A1G6MTZ7"/>
<accession>A0A1G6MTZ7</accession>
<dbReference type="InterPro" id="IPR029069">
    <property type="entry name" value="HotDog_dom_sf"/>
</dbReference>
<evidence type="ECO:0000259" key="1">
    <source>
        <dbReference type="Pfam" id="PF13452"/>
    </source>
</evidence>
<reference evidence="3" key="1">
    <citation type="submission" date="2016-10" db="EMBL/GenBank/DDBJ databases">
        <authorList>
            <person name="Varghese N."/>
            <person name="Submissions S."/>
        </authorList>
    </citation>
    <scope>NUCLEOTIDE SEQUENCE [LARGE SCALE GENOMIC DNA]</scope>
    <source>
        <strain evidence="3">DSM 11005</strain>
    </source>
</reference>
<proteinExistence type="predicted"/>